<dbReference type="EMBL" id="BGZJ01000001">
    <property type="protein sequence ID" value="GBO93055.1"/>
    <property type="molecule type" value="Genomic_DNA"/>
</dbReference>
<evidence type="ECO:0000313" key="3">
    <source>
        <dbReference type="Proteomes" id="UP000266091"/>
    </source>
</evidence>
<feature type="transmembrane region" description="Helical" evidence="1">
    <location>
        <begin position="7"/>
        <end position="28"/>
    </location>
</feature>
<dbReference type="OrthoDB" id="9806665at2"/>
<dbReference type="Proteomes" id="UP000266091">
    <property type="component" value="Unassembled WGS sequence"/>
</dbReference>
<dbReference type="AlphaFoldDB" id="A0A388SA23"/>
<organism evidence="2 3">
    <name type="scientific">Mesosutterella multiformis</name>
    <dbReference type="NCBI Taxonomy" id="2259133"/>
    <lineage>
        <taxon>Bacteria</taxon>
        <taxon>Pseudomonadati</taxon>
        <taxon>Pseudomonadota</taxon>
        <taxon>Betaproteobacteria</taxon>
        <taxon>Burkholderiales</taxon>
        <taxon>Sutterellaceae</taxon>
        <taxon>Mesosutterella</taxon>
    </lineage>
</organism>
<keyword evidence="3" id="KW-1185">Reference proteome</keyword>
<feature type="transmembrane region" description="Helical" evidence="1">
    <location>
        <begin position="88"/>
        <end position="106"/>
    </location>
</feature>
<keyword evidence="1" id="KW-1133">Transmembrane helix</keyword>
<feature type="transmembrane region" description="Helical" evidence="1">
    <location>
        <begin position="159"/>
        <end position="179"/>
    </location>
</feature>
<sequence length="183" mass="20249">MNTFAHLLGYLVDLFTALLGSVLLLRAWVYAQAIPTADPIARFCIALTDWLVLPVAKTMRASGKWHWPAILSAFGVAILSSILSRLLFGIPMSILGLVVSPFALLIRWGTEMVLWGTVIWVVLSWLQSASPVTRTLGYLVDPFLRPARRLIPMIKGFDLSPILVFILCQVILIIITPLARGII</sequence>
<keyword evidence="1" id="KW-0472">Membrane</keyword>
<dbReference type="InterPro" id="IPR003425">
    <property type="entry name" value="CCB3/YggT"/>
</dbReference>
<gene>
    <name evidence="2" type="ORF">MESMUL_04090</name>
</gene>
<evidence type="ECO:0000256" key="1">
    <source>
        <dbReference type="SAM" id="Phobius"/>
    </source>
</evidence>
<feature type="transmembrane region" description="Helical" evidence="1">
    <location>
        <begin position="65"/>
        <end position="82"/>
    </location>
</feature>
<feature type="transmembrane region" description="Helical" evidence="1">
    <location>
        <begin position="113"/>
        <end position="139"/>
    </location>
</feature>
<name>A0A388SA23_9BURK</name>
<keyword evidence="1" id="KW-0812">Transmembrane</keyword>
<accession>A0A401LL29</accession>
<dbReference type="RefSeq" id="WP_116269522.1">
    <property type="nucleotide sequence ID" value="NZ_BGZJ01000001.1"/>
</dbReference>
<dbReference type="Pfam" id="PF02325">
    <property type="entry name" value="CCB3_YggT"/>
    <property type="match status" value="1"/>
</dbReference>
<evidence type="ECO:0000313" key="2">
    <source>
        <dbReference type="EMBL" id="GBO93055.1"/>
    </source>
</evidence>
<proteinExistence type="predicted"/>
<accession>A0A388SA23</accession>
<comment type="caution">
    <text evidence="2">The sequence shown here is derived from an EMBL/GenBank/DDBJ whole genome shotgun (WGS) entry which is preliminary data.</text>
</comment>
<protein>
    <submittedName>
        <fullName evidence="2">YggT family protein</fullName>
    </submittedName>
</protein>
<reference evidence="2 3" key="1">
    <citation type="journal article" date="2018" name="Int. J. Syst. Evol. Microbiol.">
        <title>Mesosutterella multiformis gen. nov., sp. nov., a member of the family Sutterellaceae and Sutterella megalosphaeroides sp. nov., isolated from human faeces.</title>
        <authorList>
            <person name="Sakamoto M."/>
            <person name="Ikeyama N."/>
            <person name="Kunihiro T."/>
            <person name="Iino T."/>
            <person name="Yuki M."/>
            <person name="Ohkuma M."/>
        </authorList>
    </citation>
    <scope>NUCLEOTIDE SEQUENCE [LARGE SCALE GENOMIC DNA]</scope>
    <source>
        <strain evidence="2 3">4NBBH2</strain>
    </source>
</reference>
<dbReference type="GO" id="GO:0016020">
    <property type="term" value="C:membrane"/>
    <property type="evidence" value="ECO:0007669"/>
    <property type="project" value="InterPro"/>
</dbReference>